<keyword evidence="5 8" id="KW-0547">Nucleotide-binding</keyword>
<feature type="binding site" evidence="8">
    <location>
        <begin position="59"/>
        <end position="62"/>
    </location>
    <ligand>
        <name>substrate</name>
    </ligand>
</feature>
<evidence type="ECO:0000256" key="7">
    <source>
        <dbReference type="ARBA" id="ARBA00022840"/>
    </source>
</evidence>
<accession>A0ABW5D942</accession>
<dbReference type="PIRSF" id="PIRSF000724">
    <property type="entry name" value="Pgk"/>
    <property type="match status" value="1"/>
</dbReference>
<comment type="pathway">
    <text evidence="8">Carbohydrate degradation; glycolysis; pyruvate from D-glyceraldehyde 3-phosphate: step 2/5.</text>
</comment>
<reference evidence="11" key="1">
    <citation type="journal article" date="2019" name="Int. J. Syst. Evol. Microbiol.">
        <title>The Global Catalogue of Microorganisms (GCM) 10K type strain sequencing project: providing services to taxonomists for standard genome sequencing and annotation.</title>
        <authorList>
            <consortium name="The Broad Institute Genomics Platform"/>
            <consortium name="The Broad Institute Genome Sequencing Center for Infectious Disease"/>
            <person name="Wu L."/>
            <person name="Ma J."/>
        </authorList>
    </citation>
    <scope>NUCLEOTIDE SEQUENCE [LARGE SCALE GENOMIC DNA]</scope>
    <source>
        <strain evidence="11">CGMCC 4.7106</strain>
    </source>
</reference>
<dbReference type="InterPro" id="IPR001576">
    <property type="entry name" value="Phosphoglycerate_kinase"/>
</dbReference>
<evidence type="ECO:0000256" key="9">
    <source>
        <dbReference type="RuleBase" id="RU000532"/>
    </source>
</evidence>
<dbReference type="PANTHER" id="PTHR11406:SF23">
    <property type="entry name" value="PHOSPHOGLYCERATE KINASE 1, CHLOROPLASTIC-RELATED"/>
    <property type="match status" value="1"/>
</dbReference>
<keyword evidence="7 8" id="KW-0067">ATP-binding</keyword>
<comment type="similarity">
    <text evidence="2 8 9">Belongs to the phosphoglycerate kinase family.</text>
</comment>
<keyword evidence="6 8" id="KW-0418">Kinase</keyword>
<dbReference type="Pfam" id="PF00162">
    <property type="entry name" value="PGK"/>
    <property type="match status" value="1"/>
</dbReference>
<keyword evidence="11" id="KW-1185">Reference proteome</keyword>
<evidence type="ECO:0000256" key="4">
    <source>
        <dbReference type="ARBA" id="ARBA00022679"/>
    </source>
</evidence>
<dbReference type="InterPro" id="IPR015824">
    <property type="entry name" value="Phosphoglycerate_kinase_N"/>
</dbReference>
<gene>
    <name evidence="8" type="primary">pgk</name>
    <name evidence="10" type="ORF">ACFSSA_13125</name>
</gene>
<feature type="binding site" evidence="8">
    <location>
        <begin position="21"/>
        <end position="23"/>
    </location>
    <ligand>
        <name>substrate</name>
    </ligand>
</feature>
<dbReference type="GO" id="GO:0016301">
    <property type="term" value="F:kinase activity"/>
    <property type="evidence" value="ECO:0007669"/>
    <property type="project" value="UniProtKB-KW"/>
</dbReference>
<organism evidence="10 11">
    <name type="scientific">Luteolibacter algae</name>
    <dbReference type="NCBI Taxonomy" id="454151"/>
    <lineage>
        <taxon>Bacteria</taxon>
        <taxon>Pseudomonadati</taxon>
        <taxon>Verrucomicrobiota</taxon>
        <taxon>Verrucomicrobiia</taxon>
        <taxon>Verrucomicrobiales</taxon>
        <taxon>Verrucomicrobiaceae</taxon>
        <taxon>Luteolibacter</taxon>
    </lineage>
</organism>
<name>A0ABW5D942_9BACT</name>
<evidence type="ECO:0000256" key="2">
    <source>
        <dbReference type="ARBA" id="ARBA00008982"/>
    </source>
</evidence>
<feature type="binding site" evidence="8">
    <location>
        <position position="202"/>
    </location>
    <ligand>
        <name>ATP</name>
        <dbReference type="ChEBI" id="CHEBI:30616"/>
    </ligand>
</feature>
<feature type="binding site" evidence="8">
    <location>
        <position position="328"/>
    </location>
    <ligand>
        <name>ATP</name>
        <dbReference type="ChEBI" id="CHEBI:30616"/>
    </ligand>
</feature>
<evidence type="ECO:0000313" key="11">
    <source>
        <dbReference type="Proteomes" id="UP001597375"/>
    </source>
</evidence>
<keyword evidence="8" id="KW-0324">Glycolysis</keyword>
<comment type="caution">
    <text evidence="10">The sequence shown here is derived from an EMBL/GenBank/DDBJ whole genome shotgun (WGS) entry which is preliminary data.</text>
</comment>
<evidence type="ECO:0000256" key="5">
    <source>
        <dbReference type="ARBA" id="ARBA00022741"/>
    </source>
</evidence>
<dbReference type="EMBL" id="JBHUIT010000031">
    <property type="protein sequence ID" value="MFD2257618.1"/>
    <property type="molecule type" value="Genomic_DNA"/>
</dbReference>
<comment type="subcellular location">
    <subcellularLocation>
        <location evidence="8">Cytoplasm</location>
    </subcellularLocation>
</comment>
<protein>
    <recommendedName>
        <fullName evidence="3 8">Phosphoglycerate kinase</fullName>
        <ecNumber evidence="3 8">2.7.2.3</ecNumber>
    </recommendedName>
</protein>
<feature type="binding site" evidence="8">
    <location>
        <position position="118"/>
    </location>
    <ligand>
        <name>substrate</name>
    </ligand>
</feature>
<proteinExistence type="inferred from homology"/>
<comment type="subunit">
    <text evidence="8">Monomer.</text>
</comment>
<feature type="binding site" evidence="8">
    <location>
        <position position="297"/>
    </location>
    <ligand>
        <name>ATP</name>
        <dbReference type="ChEBI" id="CHEBI:30616"/>
    </ligand>
</feature>
<evidence type="ECO:0000313" key="10">
    <source>
        <dbReference type="EMBL" id="MFD2257618.1"/>
    </source>
</evidence>
<evidence type="ECO:0000256" key="3">
    <source>
        <dbReference type="ARBA" id="ARBA00013061"/>
    </source>
</evidence>
<keyword evidence="8" id="KW-0963">Cytoplasm</keyword>
<comment type="catalytic activity">
    <reaction evidence="1 8 9">
        <text>(2R)-3-phosphoglycerate + ATP = (2R)-3-phospho-glyceroyl phosphate + ADP</text>
        <dbReference type="Rhea" id="RHEA:14801"/>
        <dbReference type="ChEBI" id="CHEBI:30616"/>
        <dbReference type="ChEBI" id="CHEBI:57604"/>
        <dbReference type="ChEBI" id="CHEBI:58272"/>
        <dbReference type="ChEBI" id="CHEBI:456216"/>
        <dbReference type="EC" id="2.7.2.3"/>
    </reaction>
</comment>
<dbReference type="PANTHER" id="PTHR11406">
    <property type="entry name" value="PHOSPHOGLYCERATE KINASE"/>
    <property type="match status" value="1"/>
</dbReference>
<evidence type="ECO:0000256" key="8">
    <source>
        <dbReference type="HAMAP-Rule" id="MF_00145"/>
    </source>
</evidence>
<dbReference type="PRINTS" id="PR00477">
    <property type="entry name" value="PHGLYCKINASE"/>
</dbReference>
<dbReference type="Gene3D" id="3.40.50.1260">
    <property type="entry name" value="Phosphoglycerate kinase, N-terminal domain"/>
    <property type="match status" value="2"/>
</dbReference>
<evidence type="ECO:0000256" key="6">
    <source>
        <dbReference type="ARBA" id="ARBA00022777"/>
    </source>
</evidence>
<sequence>MSKLSIRNLDVSSKEVLMRVDFNVPLKDGEITDDTRIQAAVPSIKHLLAGGAKLVLCSHMGRPDGKADPKYSLAPTAKRLGEILGQNVELAPDCVGTEAAELRKKLQPGQVLVLENTRYHAEEEANDADFAKSLAGEAEIFVNDAFGTAHRAHASTEGVTKFIPRAAMGFLIESELEYLDAKLENPERPFLVIMGGSKVSDKIQVISALMEKADSFLIGGAMANTFRKAQGYKTGDSRVENDKLDLALEILATAKEKGVDFLLPADTRITQEFKDGATTQVTGIYGQGGETPDGWEGIDIGDVSIQQFEAEIAKAKTIIWNGPVGVFEIENFAHGTKAIAEAMAKSDAVTIVGGGDSVTAVNKFGLDDKMTFISTGGGASLELLEGKTLPGVAALSEA</sequence>
<feature type="binding site" evidence="8">
    <location>
        <begin position="354"/>
        <end position="357"/>
    </location>
    <ligand>
        <name>ATP</name>
        <dbReference type="ChEBI" id="CHEBI:30616"/>
    </ligand>
</feature>
<dbReference type="RefSeq" id="WP_386820939.1">
    <property type="nucleotide sequence ID" value="NZ_JBHUIT010000031.1"/>
</dbReference>
<dbReference type="InterPro" id="IPR036043">
    <property type="entry name" value="Phosphoglycerate_kinase_sf"/>
</dbReference>
<dbReference type="HAMAP" id="MF_00145">
    <property type="entry name" value="Phosphoglyc_kinase"/>
    <property type="match status" value="1"/>
</dbReference>
<dbReference type="EC" id="2.7.2.3" evidence="3 8"/>
<dbReference type="CDD" id="cd00318">
    <property type="entry name" value="Phosphoglycerate_kinase"/>
    <property type="match status" value="1"/>
</dbReference>
<dbReference type="SUPFAM" id="SSF53748">
    <property type="entry name" value="Phosphoglycerate kinase"/>
    <property type="match status" value="1"/>
</dbReference>
<feature type="binding site" evidence="8">
    <location>
        <position position="36"/>
    </location>
    <ligand>
        <name>substrate</name>
    </ligand>
</feature>
<feature type="binding site" evidence="8">
    <location>
        <position position="151"/>
    </location>
    <ligand>
        <name>substrate</name>
    </ligand>
</feature>
<keyword evidence="4 8" id="KW-0808">Transferase</keyword>
<evidence type="ECO:0000256" key="1">
    <source>
        <dbReference type="ARBA" id="ARBA00000642"/>
    </source>
</evidence>
<dbReference type="Proteomes" id="UP001597375">
    <property type="component" value="Unassembled WGS sequence"/>
</dbReference>